<keyword evidence="1" id="KW-1133">Transmembrane helix</keyword>
<comment type="caution">
    <text evidence="2">The sequence shown here is derived from an EMBL/GenBank/DDBJ whole genome shotgun (WGS) entry which is preliminary data.</text>
</comment>
<evidence type="ECO:0000313" key="2">
    <source>
        <dbReference type="EMBL" id="KKL60059.1"/>
    </source>
</evidence>
<name>A0A0F9DEI0_9ZZZZ</name>
<evidence type="ECO:0000256" key="1">
    <source>
        <dbReference type="SAM" id="Phobius"/>
    </source>
</evidence>
<keyword evidence="1" id="KW-0812">Transmembrane</keyword>
<proteinExistence type="predicted"/>
<reference evidence="2" key="1">
    <citation type="journal article" date="2015" name="Nature">
        <title>Complex archaea that bridge the gap between prokaryotes and eukaryotes.</title>
        <authorList>
            <person name="Spang A."/>
            <person name="Saw J.H."/>
            <person name="Jorgensen S.L."/>
            <person name="Zaremba-Niedzwiedzka K."/>
            <person name="Martijn J."/>
            <person name="Lind A.E."/>
            <person name="van Eijk R."/>
            <person name="Schleper C."/>
            <person name="Guy L."/>
            <person name="Ettema T.J."/>
        </authorList>
    </citation>
    <scope>NUCLEOTIDE SEQUENCE</scope>
</reference>
<keyword evidence="1" id="KW-0472">Membrane</keyword>
<sequence>MQVNWEKIKPALWGAVGGGIVLAIIGFAWGGWVTG</sequence>
<feature type="transmembrane region" description="Helical" evidence="1">
    <location>
        <begin position="12"/>
        <end position="32"/>
    </location>
</feature>
<feature type="non-terminal residue" evidence="2">
    <location>
        <position position="35"/>
    </location>
</feature>
<organism evidence="2">
    <name type="scientific">marine sediment metagenome</name>
    <dbReference type="NCBI Taxonomy" id="412755"/>
    <lineage>
        <taxon>unclassified sequences</taxon>
        <taxon>metagenomes</taxon>
        <taxon>ecological metagenomes</taxon>
    </lineage>
</organism>
<protein>
    <submittedName>
        <fullName evidence="2">Uncharacterized protein</fullName>
    </submittedName>
</protein>
<gene>
    <name evidence="2" type="ORF">LCGC14_2209060</name>
</gene>
<dbReference type="EMBL" id="LAZR01029277">
    <property type="protein sequence ID" value="KKL60059.1"/>
    <property type="molecule type" value="Genomic_DNA"/>
</dbReference>
<accession>A0A0F9DEI0</accession>
<dbReference type="AlphaFoldDB" id="A0A0F9DEI0"/>